<dbReference type="EMBL" id="MK071983">
    <property type="protein sequence ID" value="AYV76310.1"/>
    <property type="molecule type" value="Genomic_DNA"/>
</dbReference>
<protein>
    <submittedName>
        <fullName evidence="2">Uncharacterized protein</fullName>
    </submittedName>
</protein>
<keyword evidence="1" id="KW-0812">Transmembrane</keyword>
<proteinExistence type="predicted"/>
<feature type="transmembrane region" description="Helical" evidence="1">
    <location>
        <begin position="96"/>
        <end position="115"/>
    </location>
</feature>
<sequence length="256" mass="29923">MEHINHDIIKYFIHSFIACILCSLHLSNKYICSYLTIIITMLTIWIFPQLLSTRTINLIAITNINFTTLVGSIKYINAAIFSIIQYSGNTNKHLEIYAMYFTLCATFGLIIDKIINYYWKDINDEINTYLSRQISKKCKQFEEIKTNEIIEKLTDEFNDGILTINTNRFISQKLQAKIKSYIEAESKLNDFDKDDSDKDISDTKQIDEDLKNALNSLYTNVLVEIDDVNKRKIIIEKMVNNTMNQLIEIRNENKIK</sequence>
<keyword evidence="1" id="KW-0472">Membrane</keyword>
<feature type="transmembrane region" description="Helical" evidence="1">
    <location>
        <begin position="33"/>
        <end position="51"/>
    </location>
</feature>
<name>A0A3G4ZN51_9VIRU</name>
<feature type="transmembrane region" description="Helical" evidence="1">
    <location>
        <begin position="63"/>
        <end position="84"/>
    </location>
</feature>
<evidence type="ECO:0000313" key="2">
    <source>
        <dbReference type="EMBL" id="AYV76310.1"/>
    </source>
</evidence>
<organism evidence="2">
    <name type="scientific">Terrestrivirus sp</name>
    <dbReference type="NCBI Taxonomy" id="2487775"/>
    <lineage>
        <taxon>Viruses</taxon>
        <taxon>Varidnaviria</taxon>
        <taxon>Bamfordvirae</taxon>
        <taxon>Nucleocytoviricota</taxon>
        <taxon>Megaviricetes</taxon>
        <taxon>Imitervirales</taxon>
        <taxon>Mimiviridae</taxon>
        <taxon>Klosneuvirinae</taxon>
    </lineage>
</organism>
<accession>A0A3G4ZN51</accession>
<reference evidence="2" key="1">
    <citation type="submission" date="2018-10" db="EMBL/GenBank/DDBJ databases">
        <title>Hidden diversity of soil giant viruses.</title>
        <authorList>
            <person name="Schulz F."/>
            <person name="Alteio L."/>
            <person name="Goudeau D."/>
            <person name="Ryan E.M."/>
            <person name="Malmstrom R.R."/>
            <person name="Blanchard J."/>
            <person name="Woyke T."/>
        </authorList>
    </citation>
    <scope>NUCLEOTIDE SEQUENCE</scope>
    <source>
        <strain evidence="2">TEV1</strain>
    </source>
</reference>
<evidence type="ECO:0000256" key="1">
    <source>
        <dbReference type="SAM" id="Phobius"/>
    </source>
</evidence>
<keyword evidence="1" id="KW-1133">Transmembrane helix</keyword>
<gene>
    <name evidence="2" type="ORF">Terrestrivirus5_132</name>
</gene>